<dbReference type="RefSeq" id="WP_275816009.1">
    <property type="nucleotide sequence ID" value="NZ_BAAANM010000022.1"/>
</dbReference>
<keyword evidence="2" id="KW-0808">Transferase</keyword>
<comment type="caution">
    <text evidence="2">The sequence shown here is derived from an EMBL/GenBank/DDBJ whole genome shotgun (WGS) entry which is preliminary data.</text>
</comment>
<dbReference type="InterPro" id="IPR029063">
    <property type="entry name" value="SAM-dependent_MTases_sf"/>
</dbReference>
<dbReference type="Pfam" id="PF13649">
    <property type="entry name" value="Methyltransf_25"/>
    <property type="match status" value="1"/>
</dbReference>
<evidence type="ECO:0000259" key="1">
    <source>
        <dbReference type="Pfam" id="PF13649"/>
    </source>
</evidence>
<dbReference type="EMBL" id="JARHTQ010000011">
    <property type="protein sequence ID" value="MDF2257721.1"/>
    <property type="molecule type" value="Genomic_DNA"/>
</dbReference>
<dbReference type="InterPro" id="IPR050508">
    <property type="entry name" value="Methyltransf_Superfamily"/>
</dbReference>
<dbReference type="InterPro" id="IPR041698">
    <property type="entry name" value="Methyltransf_25"/>
</dbReference>
<proteinExistence type="predicted"/>
<dbReference type="PANTHER" id="PTHR42912:SF93">
    <property type="entry name" value="N6-ADENOSINE-METHYLTRANSFERASE TMT1A"/>
    <property type="match status" value="1"/>
</dbReference>
<dbReference type="GO" id="GO:0032259">
    <property type="term" value="P:methylation"/>
    <property type="evidence" value="ECO:0007669"/>
    <property type="project" value="UniProtKB-KW"/>
</dbReference>
<sequence length="281" mass="31247">MSLMTDEQFKDFFEPYAGNVEGFYEVAYWKLSDALIQELFRRHLSAEPGAHILDAGGGTGRWGLWCADALGVEVTVADKSSRMLAEAKENVARAGATDKVHLVECDLENAPQLKDEQFDAVISTYGVLSFLSDPAAAFSTLYRVMRPGAHALLMSHSLSNAVHSKINRDGADAEELRALMRDRIVRWAPHVPPLRVYDSAELRTLGSEVGFEVQGVYGVTSLAMPGADDFGYPYTNISDISRALEDEEYFRTVLDLELQASEQPEWADRGVNLMVHVRRPF</sequence>
<organism evidence="2 3">
    <name type="scientific">Streptantibioticus ferralitis</name>
    <dbReference type="NCBI Taxonomy" id="236510"/>
    <lineage>
        <taxon>Bacteria</taxon>
        <taxon>Bacillati</taxon>
        <taxon>Actinomycetota</taxon>
        <taxon>Actinomycetes</taxon>
        <taxon>Kitasatosporales</taxon>
        <taxon>Streptomycetaceae</taxon>
        <taxon>Streptantibioticus</taxon>
    </lineage>
</organism>
<dbReference type="SUPFAM" id="SSF53335">
    <property type="entry name" value="S-adenosyl-L-methionine-dependent methyltransferases"/>
    <property type="match status" value="1"/>
</dbReference>
<dbReference type="Proteomes" id="UP001220022">
    <property type="component" value="Unassembled WGS sequence"/>
</dbReference>
<protein>
    <submittedName>
        <fullName evidence="2">Methyltransferase domain-containing protein</fullName>
    </submittedName>
</protein>
<accession>A0ABT5Z1J9</accession>
<dbReference type="GO" id="GO:0008168">
    <property type="term" value="F:methyltransferase activity"/>
    <property type="evidence" value="ECO:0007669"/>
    <property type="project" value="UniProtKB-KW"/>
</dbReference>
<evidence type="ECO:0000313" key="2">
    <source>
        <dbReference type="EMBL" id="MDF2257721.1"/>
    </source>
</evidence>
<evidence type="ECO:0000313" key="3">
    <source>
        <dbReference type="Proteomes" id="UP001220022"/>
    </source>
</evidence>
<reference evidence="2 3" key="1">
    <citation type="submission" date="2023-03" db="EMBL/GenBank/DDBJ databases">
        <title>Draft genome sequence of type strain Streptomyces ferralitis JCM 14344.</title>
        <authorList>
            <person name="Klaysubun C."/>
            <person name="Duangmal K."/>
        </authorList>
    </citation>
    <scope>NUCLEOTIDE SEQUENCE [LARGE SCALE GENOMIC DNA]</scope>
    <source>
        <strain evidence="2 3">JCM 14344</strain>
    </source>
</reference>
<dbReference type="PANTHER" id="PTHR42912">
    <property type="entry name" value="METHYLTRANSFERASE"/>
    <property type="match status" value="1"/>
</dbReference>
<gene>
    <name evidence="2" type="ORF">P2L57_18965</name>
</gene>
<dbReference type="Gene3D" id="3.40.50.150">
    <property type="entry name" value="Vaccinia Virus protein VP39"/>
    <property type="match status" value="1"/>
</dbReference>
<keyword evidence="2" id="KW-0489">Methyltransferase</keyword>
<dbReference type="CDD" id="cd02440">
    <property type="entry name" value="AdoMet_MTases"/>
    <property type="match status" value="1"/>
</dbReference>
<name>A0ABT5Z1J9_9ACTN</name>
<feature type="domain" description="Methyltransferase" evidence="1">
    <location>
        <begin position="52"/>
        <end position="148"/>
    </location>
</feature>
<keyword evidence="3" id="KW-1185">Reference proteome</keyword>